<dbReference type="InterPro" id="IPR003869">
    <property type="entry name" value="Polysac_CapD-like"/>
</dbReference>
<evidence type="ECO:0000256" key="1">
    <source>
        <dbReference type="ARBA" id="ARBA00007430"/>
    </source>
</evidence>
<dbReference type="RefSeq" id="WP_238159767.1">
    <property type="nucleotide sequence ID" value="NZ_SODP01000001.1"/>
</dbReference>
<dbReference type="EMBL" id="SODP01000001">
    <property type="protein sequence ID" value="TDW78070.1"/>
    <property type="molecule type" value="Genomic_DNA"/>
</dbReference>
<dbReference type="SUPFAM" id="SSF51735">
    <property type="entry name" value="NAD(P)-binding Rossmann-fold domains"/>
    <property type="match status" value="2"/>
</dbReference>
<gene>
    <name evidence="3" type="ORF">EV653_3259</name>
</gene>
<dbReference type="AlphaFoldDB" id="A0A4R8CPH7"/>
<dbReference type="Pfam" id="PF02719">
    <property type="entry name" value="Polysacc_synt_2"/>
    <property type="match status" value="1"/>
</dbReference>
<dbReference type="PANTHER" id="PTHR43318">
    <property type="entry name" value="UDP-N-ACETYLGLUCOSAMINE 4,6-DEHYDRATASE"/>
    <property type="match status" value="1"/>
</dbReference>
<dbReference type="InterPro" id="IPR036291">
    <property type="entry name" value="NAD(P)-bd_dom_sf"/>
</dbReference>
<accession>A0A4R8CPH7</accession>
<evidence type="ECO:0000259" key="2">
    <source>
        <dbReference type="Pfam" id="PF02719"/>
    </source>
</evidence>
<dbReference type="CDD" id="cd05237">
    <property type="entry name" value="UDP_invert_4-6DH_SDR_e"/>
    <property type="match status" value="1"/>
</dbReference>
<feature type="domain" description="Polysaccharide biosynthesis protein CapD-like" evidence="2">
    <location>
        <begin position="157"/>
        <end position="435"/>
    </location>
</feature>
<evidence type="ECO:0000313" key="3">
    <source>
        <dbReference type="EMBL" id="TDW78070.1"/>
    </source>
</evidence>
<comment type="similarity">
    <text evidence="1">Belongs to the polysaccharide synthase family.</text>
</comment>
<name>A0A4R8CPH7_9ACTN</name>
<dbReference type="InterPro" id="IPR051203">
    <property type="entry name" value="Polysaccharide_Synthase-Rel"/>
</dbReference>
<sequence>MSQPVLLHDREKSLLRTIVVGAGEAGIALARDLRRVSSFGLDPVGFLDDDATKLGRRYGGRRVLGTLAELEEVLEHNRIDVVVVAIPSMPSHEVRELGLRAAALGATVLHLPPFLSALQRQIAGTDMRALQVGPLIGRPEMHVVSRNAREAIAGKRVLVTGAGGSIGSELCRQVYGFGPEQLIMLDHDESNLHRTQLELWGEALLDTENTVVADIRDTERIFQLFRDYRPQIVFHAAALKHLPVLERHPCEGVKSNVRGTQNLVEAAVAHDVERFVLISTDKAANPTSVLGATKRLAELVLDSQQPASTVLTAVRFGNVLGSRGSLLHVVRDQLASGSPVTVTHPDVSRFFMTIEEAVGLVLEAVRMSDGSATYVLDMGEPVRIVDLVHNFANLLNIREVDFKYTGLRPGEKLHEELFGAGEEALPTDHPRISMTRPPRAAAGFRAGLRELYDSAGHNRPDEVCRHLRRLVPEYTPAPGLVSAGAPYPDDY</sequence>
<dbReference type="Proteomes" id="UP000295146">
    <property type="component" value="Unassembled WGS sequence"/>
</dbReference>
<evidence type="ECO:0000313" key="4">
    <source>
        <dbReference type="Proteomes" id="UP000295146"/>
    </source>
</evidence>
<dbReference type="Gene3D" id="3.40.50.720">
    <property type="entry name" value="NAD(P)-binding Rossmann-like Domain"/>
    <property type="match status" value="2"/>
</dbReference>
<dbReference type="Pfam" id="PF13727">
    <property type="entry name" value="CoA_binding_3"/>
    <property type="match status" value="1"/>
</dbReference>
<dbReference type="PANTHER" id="PTHR43318:SF1">
    <property type="entry name" value="POLYSACCHARIDE BIOSYNTHESIS PROTEIN EPSC-RELATED"/>
    <property type="match status" value="1"/>
</dbReference>
<reference evidence="3 4" key="1">
    <citation type="submission" date="2019-03" db="EMBL/GenBank/DDBJ databases">
        <title>Genomic Encyclopedia of Type Strains, Phase III (KMG-III): the genomes of soil and plant-associated and newly described type strains.</title>
        <authorList>
            <person name="Whitman W."/>
        </authorList>
    </citation>
    <scope>NUCLEOTIDE SEQUENCE [LARGE SCALE GENOMIC DNA]</scope>
    <source>
        <strain evidence="3 4">VKM Ac-2573</strain>
    </source>
</reference>
<protein>
    <submittedName>
        <fullName evidence="3">FlaA1/EpsC-like NDP-sugar epimerase</fullName>
    </submittedName>
</protein>
<comment type="caution">
    <text evidence="3">The sequence shown here is derived from an EMBL/GenBank/DDBJ whole genome shotgun (WGS) entry which is preliminary data.</text>
</comment>
<keyword evidence="4" id="KW-1185">Reference proteome</keyword>
<organism evidence="3 4">
    <name type="scientific">Kribbella pratensis</name>
    <dbReference type="NCBI Taxonomy" id="2512112"/>
    <lineage>
        <taxon>Bacteria</taxon>
        <taxon>Bacillati</taxon>
        <taxon>Actinomycetota</taxon>
        <taxon>Actinomycetes</taxon>
        <taxon>Propionibacteriales</taxon>
        <taxon>Kribbellaceae</taxon>
        <taxon>Kribbella</taxon>
    </lineage>
</organism>
<proteinExistence type="inferred from homology"/>